<dbReference type="Gene3D" id="2.40.70.10">
    <property type="entry name" value="Acid Proteases"/>
    <property type="match status" value="1"/>
</dbReference>
<dbReference type="SUPFAM" id="SSF50630">
    <property type="entry name" value="Acid proteases"/>
    <property type="match status" value="1"/>
</dbReference>
<evidence type="ECO:0000313" key="2">
    <source>
        <dbReference type="Proteomes" id="UP000504610"/>
    </source>
</evidence>
<dbReference type="AlphaFoldDB" id="A0A9W3DRD0"/>
<evidence type="ECO:0000313" key="3">
    <source>
        <dbReference type="RefSeq" id="XP_056866198.1"/>
    </source>
</evidence>
<dbReference type="InterPro" id="IPR021109">
    <property type="entry name" value="Peptidase_aspartic_dom_sf"/>
</dbReference>
<sequence length="91" mass="10657">MSHRRITILGDLVLKDKVVVYDLVRQRIGWAEYDCSQEVNVSATRGGRSKDVISTGQWRESSSKSSYTSDYYYLLLLHVVFLLHLRNFRFL</sequence>
<reference evidence="2" key="1">
    <citation type="journal article" date="2019" name="Database">
        <title>The radish genome database (RadishGD): an integrated information resource for radish genomics.</title>
        <authorList>
            <person name="Yu H.J."/>
            <person name="Baek S."/>
            <person name="Lee Y.J."/>
            <person name="Cho A."/>
            <person name="Mun J.H."/>
        </authorList>
    </citation>
    <scope>NUCLEOTIDE SEQUENCE [LARGE SCALE GENOMIC DNA]</scope>
    <source>
        <strain evidence="2">cv. WK10039</strain>
    </source>
</reference>
<dbReference type="OrthoDB" id="2747330at2759"/>
<protein>
    <submittedName>
        <fullName evidence="3">Aspartic proteinase 36-like</fullName>
    </submittedName>
</protein>
<name>A0A9W3DRD0_RAPSA</name>
<dbReference type="GeneID" id="130512343"/>
<organism evidence="2 3">
    <name type="scientific">Raphanus sativus</name>
    <name type="common">Radish</name>
    <name type="synonym">Raphanus raphanistrum var. sativus</name>
    <dbReference type="NCBI Taxonomy" id="3726"/>
    <lineage>
        <taxon>Eukaryota</taxon>
        <taxon>Viridiplantae</taxon>
        <taxon>Streptophyta</taxon>
        <taxon>Embryophyta</taxon>
        <taxon>Tracheophyta</taxon>
        <taxon>Spermatophyta</taxon>
        <taxon>Magnoliopsida</taxon>
        <taxon>eudicotyledons</taxon>
        <taxon>Gunneridae</taxon>
        <taxon>Pentapetalae</taxon>
        <taxon>rosids</taxon>
        <taxon>malvids</taxon>
        <taxon>Brassicales</taxon>
        <taxon>Brassicaceae</taxon>
        <taxon>Brassiceae</taxon>
        <taxon>Raphanus</taxon>
    </lineage>
</organism>
<gene>
    <name evidence="3" type="primary">LOC130512343</name>
</gene>
<reference evidence="3" key="2">
    <citation type="submission" date="2025-08" db="UniProtKB">
        <authorList>
            <consortium name="RefSeq"/>
        </authorList>
    </citation>
    <scope>IDENTIFICATION</scope>
    <source>
        <tissue evidence="3">Leaf</tissue>
    </source>
</reference>
<dbReference type="KEGG" id="rsz:130512343"/>
<evidence type="ECO:0000259" key="1">
    <source>
        <dbReference type="PROSITE" id="PS51767"/>
    </source>
</evidence>
<feature type="domain" description="Peptidase A1" evidence="1">
    <location>
        <begin position="1"/>
        <end position="31"/>
    </location>
</feature>
<dbReference type="Proteomes" id="UP000504610">
    <property type="component" value="Chromosome 5"/>
</dbReference>
<dbReference type="InterPro" id="IPR033121">
    <property type="entry name" value="PEPTIDASE_A1"/>
</dbReference>
<proteinExistence type="predicted"/>
<keyword evidence="2" id="KW-1185">Reference proteome</keyword>
<accession>A0A9W3DRD0</accession>
<dbReference type="PROSITE" id="PS51767">
    <property type="entry name" value="PEPTIDASE_A1"/>
    <property type="match status" value="1"/>
</dbReference>
<dbReference type="RefSeq" id="XP_056866198.1">
    <property type="nucleotide sequence ID" value="XM_057010218.1"/>
</dbReference>